<reference evidence="2" key="1">
    <citation type="submission" date="2022-11" db="EMBL/GenBank/DDBJ databases">
        <authorList>
            <person name="Petersen C."/>
        </authorList>
    </citation>
    <scope>NUCLEOTIDE SEQUENCE</scope>
    <source>
        <strain evidence="2">IBT 29864</strain>
    </source>
</reference>
<feature type="compositionally biased region" description="Pro residues" evidence="1">
    <location>
        <begin position="94"/>
        <end position="103"/>
    </location>
</feature>
<dbReference type="Proteomes" id="UP001147782">
    <property type="component" value="Unassembled WGS sequence"/>
</dbReference>
<proteinExistence type="predicted"/>
<reference evidence="2" key="2">
    <citation type="journal article" date="2023" name="IMA Fungus">
        <title>Comparative genomic study of the Penicillium genus elucidates a diverse pangenome and 15 lateral gene transfer events.</title>
        <authorList>
            <person name="Petersen C."/>
            <person name="Sorensen T."/>
            <person name="Nielsen M.R."/>
            <person name="Sondergaard T.E."/>
            <person name="Sorensen J.L."/>
            <person name="Fitzpatrick D.A."/>
            <person name="Frisvad J.C."/>
            <person name="Nielsen K.L."/>
        </authorList>
    </citation>
    <scope>NUCLEOTIDE SEQUENCE</scope>
    <source>
        <strain evidence="2">IBT 29864</strain>
    </source>
</reference>
<feature type="region of interest" description="Disordered" evidence="1">
    <location>
        <begin position="1"/>
        <end position="119"/>
    </location>
</feature>
<comment type="caution">
    <text evidence="2">The sequence shown here is derived from an EMBL/GenBank/DDBJ whole genome shotgun (WGS) entry which is preliminary data.</text>
</comment>
<dbReference type="RefSeq" id="XP_056554605.1">
    <property type="nucleotide sequence ID" value="XM_056699192.1"/>
</dbReference>
<dbReference type="AlphaFoldDB" id="A0A9W9S179"/>
<dbReference type="EMBL" id="JAPZBS010000005">
    <property type="protein sequence ID" value="KAJ5370171.1"/>
    <property type="molecule type" value="Genomic_DNA"/>
</dbReference>
<dbReference type="OrthoDB" id="4329446at2759"/>
<feature type="compositionally biased region" description="Low complexity" evidence="1">
    <location>
        <begin position="84"/>
        <end position="93"/>
    </location>
</feature>
<sequence>MPRQRKAPAKRQKRKAPSDTESEVSISSMESKSETPVDTSDDGEEQPELPGPHKAGAQVLNPLPSLGFGPFPNVFSKKSDLSNPVDLSSLSKPVPSPMPPLPEGPKRQPVKRRKTKKTEVADTKALLTDPTVSKEIKLEELDLNVSYVDAYKSVAPARPPRQQRWRHRGSQPLVDPMKFPAGWNSNEPDLDPDDFEAQIARCDERIKDNIVPHFFEARKREHQDVKEAIETWMKGEPKGLSRKTYERLDTLKFIQTAISKPENDPLSEKKNVTAIINAYRKGTLEWISGLVTYWSDGKQLCEPRPFDWDEFDAMNKAYSGHKAFWVEGYKFHVRFPGHSFYAELEFLHDTGASDMGIYQDDLPAIMGPSSSPYLRVAGYTRIVTPGQEPTPNNSTVLPMVAIEATMVTEHEDPTKERLRMTSWTRAWTTVNVGRANKALGAHRLDGPWLRHRLYMGSAPDGFDQVHVATSKNDLDLKKVDLKKTPGLVNDPPRIPAVPGAKMPVAGARDQIPMPNLGSIRRFGRAVFTDQRFEVD</sequence>
<evidence type="ECO:0000313" key="3">
    <source>
        <dbReference type="Proteomes" id="UP001147782"/>
    </source>
</evidence>
<protein>
    <submittedName>
        <fullName evidence="2">Uncharacterized protein</fullName>
    </submittedName>
</protein>
<name>A0A9W9S179_9EURO</name>
<evidence type="ECO:0000256" key="1">
    <source>
        <dbReference type="SAM" id="MobiDB-lite"/>
    </source>
</evidence>
<accession>A0A9W9S179</accession>
<evidence type="ECO:0000313" key="2">
    <source>
        <dbReference type="EMBL" id="KAJ5370171.1"/>
    </source>
</evidence>
<keyword evidence="3" id="KW-1185">Reference proteome</keyword>
<gene>
    <name evidence="2" type="ORF">N7496_006263</name>
</gene>
<feature type="compositionally biased region" description="Basic residues" evidence="1">
    <location>
        <begin position="1"/>
        <end position="15"/>
    </location>
</feature>
<organism evidence="2 3">
    <name type="scientific">Penicillium cataractarum</name>
    <dbReference type="NCBI Taxonomy" id="2100454"/>
    <lineage>
        <taxon>Eukaryota</taxon>
        <taxon>Fungi</taxon>
        <taxon>Dikarya</taxon>
        <taxon>Ascomycota</taxon>
        <taxon>Pezizomycotina</taxon>
        <taxon>Eurotiomycetes</taxon>
        <taxon>Eurotiomycetidae</taxon>
        <taxon>Eurotiales</taxon>
        <taxon>Aspergillaceae</taxon>
        <taxon>Penicillium</taxon>
    </lineage>
</organism>
<dbReference type="GeneID" id="81438371"/>